<proteinExistence type="inferred from homology"/>
<sequence length="533" mass="62646">MDKIFKFPQKLVFHPFFLAGYDVLRTPLFPEYQAELDKLQEKELNDEAEINYRYEEHENESKVLVQKPRFIWLLEVPTQAPEEDDFNTQPLPAQRRQNDGLGSTYLNEAIDMEKPVDLGFKDTKFIKNGFSFSDVRQGRVGESWFMASIASLTVFPKNLAYMIQKQKNMAKPHGPFEFHFFDMHQWVPVFVDNMLPKMWTTRRLTPQIEQGRNFGETRPNELWLAYCEKAYAKLNSGYSSIEAGQAVEAMADITGGFPVRTTLSTTKYLKETWNFIYRNQGDMIITSCIYNNDNSGVENELNNGLYDGHEYSLLKVEIVKNNDDEFIKLVMLRNPWGNNKGKFHGNWSESSDKWMTLPDETNTRLRSAWPDGGFWMGYDEWLTSFDEFTFCRIPKITYGGYIEPEFEWKKYHCLNGTFKKHKLTFRLVARSKQEIWIQPLFDDGRNRRDEFRLFLCVRDNRDGGNQVVLPTYPTDYSYRNLVPYTKESYVFHLNSGNYTIELESFDKNCEPNFELGRAWALRCFGEDLSLKQL</sequence>
<keyword evidence="4" id="KW-0788">Thiol protease</keyword>
<reference evidence="7 8" key="1">
    <citation type="submission" date="2021-04" db="EMBL/GenBank/DDBJ databases">
        <authorList>
            <person name="Bliznina A."/>
        </authorList>
    </citation>
    <scope>NUCLEOTIDE SEQUENCE [LARGE SCALE GENOMIC DNA]</scope>
</reference>
<dbReference type="PROSITE" id="PS50203">
    <property type="entry name" value="CALPAIN_CAT"/>
    <property type="match status" value="1"/>
</dbReference>
<evidence type="ECO:0000259" key="6">
    <source>
        <dbReference type="PROSITE" id="PS50203"/>
    </source>
</evidence>
<dbReference type="Proteomes" id="UP001158576">
    <property type="component" value="Chromosome PAR"/>
</dbReference>
<dbReference type="SMART" id="SM00230">
    <property type="entry name" value="CysPc"/>
    <property type="match status" value="1"/>
</dbReference>
<dbReference type="EMBL" id="OU015568">
    <property type="protein sequence ID" value="CAG5079123.1"/>
    <property type="molecule type" value="Genomic_DNA"/>
</dbReference>
<dbReference type="InterPro" id="IPR038765">
    <property type="entry name" value="Papain-like_cys_pep_sf"/>
</dbReference>
<organism evidence="7 8">
    <name type="scientific">Oikopleura dioica</name>
    <name type="common">Tunicate</name>
    <dbReference type="NCBI Taxonomy" id="34765"/>
    <lineage>
        <taxon>Eukaryota</taxon>
        <taxon>Metazoa</taxon>
        <taxon>Chordata</taxon>
        <taxon>Tunicata</taxon>
        <taxon>Appendicularia</taxon>
        <taxon>Copelata</taxon>
        <taxon>Oikopleuridae</taxon>
        <taxon>Oikopleura</taxon>
    </lineage>
</organism>
<dbReference type="PRINTS" id="PR00704">
    <property type="entry name" value="CALPAIN"/>
</dbReference>
<accession>A0ABN7RJ97</accession>
<gene>
    <name evidence="7" type="ORF">OKIOD_LOCUS733</name>
</gene>
<protein>
    <submittedName>
        <fullName evidence="7">Oidioi.mRNA.OKI2018_I69.PAR.g9175.t1.cds</fullName>
    </submittedName>
</protein>
<evidence type="ECO:0000256" key="2">
    <source>
        <dbReference type="ARBA" id="ARBA00022670"/>
    </source>
</evidence>
<dbReference type="Pfam" id="PF00648">
    <property type="entry name" value="Peptidase_C2"/>
    <property type="match status" value="1"/>
</dbReference>
<evidence type="ECO:0000256" key="3">
    <source>
        <dbReference type="ARBA" id="ARBA00022801"/>
    </source>
</evidence>
<evidence type="ECO:0000313" key="7">
    <source>
        <dbReference type="EMBL" id="CAG5079123.1"/>
    </source>
</evidence>
<feature type="domain" description="Calpain catalytic" evidence="6">
    <location>
        <begin position="80"/>
        <end position="394"/>
    </location>
</feature>
<comment type="caution">
    <text evidence="5">Lacks conserved residue(s) required for the propagation of feature annotation.</text>
</comment>
<evidence type="ECO:0000256" key="1">
    <source>
        <dbReference type="ARBA" id="ARBA00007623"/>
    </source>
</evidence>
<evidence type="ECO:0000256" key="4">
    <source>
        <dbReference type="ARBA" id="ARBA00022807"/>
    </source>
</evidence>
<name>A0ABN7RJ97_OIKDI</name>
<keyword evidence="3" id="KW-0378">Hydrolase</keyword>
<dbReference type="InterPro" id="IPR022684">
    <property type="entry name" value="Calpain_cysteine_protease"/>
</dbReference>
<keyword evidence="8" id="KW-1185">Reference proteome</keyword>
<dbReference type="Gene3D" id="3.90.70.10">
    <property type="entry name" value="Cysteine proteinases"/>
    <property type="match status" value="1"/>
</dbReference>
<evidence type="ECO:0000313" key="8">
    <source>
        <dbReference type="Proteomes" id="UP001158576"/>
    </source>
</evidence>
<dbReference type="PANTHER" id="PTHR10183">
    <property type="entry name" value="CALPAIN"/>
    <property type="match status" value="1"/>
</dbReference>
<keyword evidence="2" id="KW-0645">Protease</keyword>
<dbReference type="PANTHER" id="PTHR10183:SF379">
    <property type="entry name" value="CALPAIN-5"/>
    <property type="match status" value="1"/>
</dbReference>
<comment type="similarity">
    <text evidence="1">Belongs to the peptidase C2 family.</text>
</comment>
<dbReference type="SUPFAM" id="SSF54001">
    <property type="entry name" value="Cysteine proteinases"/>
    <property type="match status" value="1"/>
</dbReference>
<evidence type="ECO:0000256" key="5">
    <source>
        <dbReference type="PROSITE-ProRule" id="PRU00239"/>
    </source>
</evidence>
<dbReference type="InterPro" id="IPR001300">
    <property type="entry name" value="Peptidase_C2_calpain_cat"/>
</dbReference>